<proteinExistence type="predicted"/>
<protein>
    <submittedName>
        <fullName evidence="1">Uncharacterized protein</fullName>
    </submittedName>
</protein>
<accession>A0ABW7GK45</accession>
<name>A0ABW7GK45_9BURK</name>
<organism evidence="1 2">
    <name type="scientific">Pelomonas lactea</name>
    <dbReference type="NCBI Taxonomy" id="3299030"/>
    <lineage>
        <taxon>Bacteria</taxon>
        <taxon>Pseudomonadati</taxon>
        <taxon>Pseudomonadota</taxon>
        <taxon>Betaproteobacteria</taxon>
        <taxon>Burkholderiales</taxon>
        <taxon>Sphaerotilaceae</taxon>
        <taxon>Roseateles</taxon>
    </lineage>
</organism>
<dbReference type="Proteomes" id="UP001606302">
    <property type="component" value="Unassembled WGS sequence"/>
</dbReference>
<dbReference type="RefSeq" id="WP_394511171.1">
    <property type="nucleotide sequence ID" value="NZ_JBIGHX010000003.1"/>
</dbReference>
<sequence>MRKLRRLDEGTYISTRRFFQFAMHSKLFLYSAAPYAKYLIQANYLNDVHYVWCSEAWDFRAMRAGTLGSHVAVTSNPRDICSNLRRHVGDGHNPYAMNVRNRYAALTAGWVKEGKLSQDQSDEIAAILSSDNEDLWQPVLYVIRRDAVKERMEVVRRESRAGIGLEYIIRDLVPTEFDLLRLHDAG</sequence>
<evidence type="ECO:0000313" key="1">
    <source>
        <dbReference type="EMBL" id="MFG6462308.1"/>
    </source>
</evidence>
<comment type="caution">
    <text evidence="1">The sequence shown here is derived from an EMBL/GenBank/DDBJ whole genome shotgun (WGS) entry which is preliminary data.</text>
</comment>
<evidence type="ECO:0000313" key="2">
    <source>
        <dbReference type="Proteomes" id="UP001606302"/>
    </source>
</evidence>
<reference evidence="1 2" key="1">
    <citation type="submission" date="2024-08" db="EMBL/GenBank/DDBJ databases">
        <authorList>
            <person name="Lu H."/>
        </authorList>
    </citation>
    <scope>NUCLEOTIDE SEQUENCE [LARGE SCALE GENOMIC DNA]</scope>
    <source>
        <strain evidence="1 2">DXS20W</strain>
    </source>
</reference>
<dbReference type="EMBL" id="JBIGHX010000003">
    <property type="protein sequence ID" value="MFG6462308.1"/>
    <property type="molecule type" value="Genomic_DNA"/>
</dbReference>
<keyword evidence="2" id="KW-1185">Reference proteome</keyword>
<gene>
    <name evidence="1" type="ORF">ACG04Q_12070</name>
</gene>